<gene>
    <name evidence="5" type="ORF">HO133_001656</name>
</gene>
<evidence type="ECO:0000256" key="1">
    <source>
        <dbReference type="ARBA" id="ARBA00022793"/>
    </source>
</evidence>
<dbReference type="PANTHER" id="PTHR21240">
    <property type="entry name" value="2-AMINO-3-CARBOXYLMUCONATE-6-SEMIALDEHYDE DECARBOXYLASE"/>
    <property type="match status" value="1"/>
</dbReference>
<comment type="similarity">
    <text evidence="3">Belongs to the metallo-dependent hydrolases superfamily.</text>
</comment>
<dbReference type="InterPro" id="IPR006680">
    <property type="entry name" value="Amidohydro-rel"/>
</dbReference>
<keyword evidence="6" id="KW-1185">Reference proteome</keyword>
<dbReference type="RefSeq" id="XP_037151123.1">
    <property type="nucleotide sequence ID" value="XM_037292584.1"/>
</dbReference>
<keyword evidence="2 3" id="KW-0456">Lyase</keyword>
<protein>
    <recommendedName>
        <fullName evidence="4">Amidohydrolase-related domain-containing protein</fullName>
    </recommendedName>
</protein>
<dbReference type="GO" id="GO:0016831">
    <property type="term" value="F:carboxy-lyase activity"/>
    <property type="evidence" value="ECO:0007669"/>
    <property type="project" value="UniProtKB-KW"/>
</dbReference>
<organism evidence="5 6">
    <name type="scientific">Letharia lupina</name>
    <dbReference type="NCBI Taxonomy" id="560253"/>
    <lineage>
        <taxon>Eukaryota</taxon>
        <taxon>Fungi</taxon>
        <taxon>Dikarya</taxon>
        <taxon>Ascomycota</taxon>
        <taxon>Pezizomycotina</taxon>
        <taxon>Lecanoromycetes</taxon>
        <taxon>OSLEUM clade</taxon>
        <taxon>Lecanoromycetidae</taxon>
        <taxon>Lecanorales</taxon>
        <taxon>Lecanorineae</taxon>
        <taxon>Parmeliaceae</taxon>
        <taxon>Letharia</taxon>
    </lineage>
</organism>
<reference evidence="5 6" key="1">
    <citation type="journal article" date="2020" name="Genomics">
        <title>Complete, high-quality genomes from long-read metagenomic sequencing of two wolf lichen thalli reveals enigmatic genome architecture.</title>
        <authorList>
            <person name="McKenzie S.K."/>
            <person name="Walston R.F."/>
            <person name="Allen J.L."/>
        </authorList>
    </citation>
    <scope>NUCLEOTIDE SEQUENCE [LARGE SCALE GENOMIC DNA]</scope>
    <source>
        <strain evidence="5">WasteWater1</strain>
    </source>
</reference>
<dbReference type="Pfam" id="PF04909">
    <property type="entry name" value="Amidohydro_2"/>
    <property type="match status" value="1"/>
</dbReference>
<sequence length="365" mass="40880">MGSSLQPFRPSAGEVASRQPNTTMIVLAVLPLVFTFLKACTGAVLPQYPPLPPFIALEEHFTIAEIAVQNTATPPWIVQKLLDLDGLRLEEMDQGRVTKQFLSIGAATVNLSQSQDANNVLAAAINKHPSRFGGWATIPISDPAAAADELTRSVKKLGFVGALINNHDQGKFYDNATYWPFFARAQELNVPIYLHPANPAREWASRFQGNYPQSIASSLGLSGWDWHQEVGFHILRLFNSGFFDEFPRIKIIIGHMGEMLTFQLDRVIDVGETKRGWPARQRDLRSVWNSNIWITTSGMFSLAPFACLLRQMPVDRILYSVDWPYSNNTQGLEFMEKVRRSGLVTEEQFQGIAYKNAQSVLQVQV</sequence>
<dbReference type="GO" id="GO:0005829">
    <property type="term" value="C:cytosol"/>
    <property type="evidence" value="ECO:0007669"/>
    <property type="project" value="TreeGrafter"/>
</dbReference>
<keyword evidence="1 3" id="KW-0210">Decarboxylase</keyword>
<dbReference type="AlphaFoldDB" id="A0A8H6FBE3"/>
<dbReference type="EMBL" id="JACCJB010000013">
    <property type="protein sequence ID" value="KAF6221688.1"/>
    <property type="molecule type" value="Genomic_DNA"/>
</dbReference>
<feature type="domain" description="Amidohydrolase-related" evidence="4">
    <location>
        <begin position="115"/>
        <end position="361"/>
    </location>
</feature>
<dbReference type="SUPFAM" id="SSF51556">
    <property type="entry name" value="Metallo-dependent hydrolases"/>
    <property type="match status" value="1"/>
</dbReference>
<dbReference type="Gene3D" id="3.20.20.140">
    <property type="entry name" value="Metal-dependent hydrolases"/>
    <property type="match status" value="1"/>
</dbReference>
<accession>A0A8H6FBE3</accession>
<dbReference type="GeneID" id="59330070"/>
<evidence type="ECO:0000256" key="2">
    <source>
        <dbReference type="ARBA" id="ARBA00023239"/>
    </source>
</evidence>
<evidence type="ECO:0000313" key="5">
    <source>
        <dbReference type="EMBL" id="KAF6221688.1"/>
    </source>
</evidence>
<proteinExistence type="inferred from homology"/>
<comment type="caution">
    <text evidence="5">The sequence shown here is derived from an EMBL/GenBank/DDBJ whole genome shotgun (WGS) entry which is preliminary data.</text>
</comment>
<dbReference type="InterPro" id="IPR032465">
    <property type="entry name" value="ACMSD"/>
</dbReference>
<evidence type="ECO:0000313" key="6">
    <source>
        <dbReference type="Proteomes" id="UP000593566"/>
    </source>
</evidence>
<dbReference type="InterPro" id="IPR032466">
    <property type="entry name" value="Metal_Hydrolase"/>
</dbReference>
<dbReference type="PANTHER" id="PTHR21240:SF30">
    <property type="entry name" value="AMIDOHYDROLASE-RELATED DOMAIN-CONTAINING PROTEIN-RELATED"/>
    <property type="match status" value="1"/>
</dbReference>
<name>A0A8H6FBE3_9LECA</name>
<dbReference type="GO" id="GO:0016787">
    <property type="term" value="F:hydrolase activity"/>
    <property type="evidence" value="ECO:0007669"/>
    <property type="project" value="InterPro"/>
</dbReference>
<dbReference type="Proteomes" id="UP000593566">
    <property type="component" value="Unassembled WGS sequence"/>
</dbReference>
<evidence type="ECO:0000259" key="4">
    <source>
        <dbReference type="Pfam" id="PF04909"/>
    </source>
</evidence>
<dbReference type="GO" id="GO:0019748">
    <property type="term" value="P:secondary metabolic process"/>
    <property type="evidence" value="ECO:0007669"/>
    <property type="project" value="TreeGrafter"/>
</dbReference>
<evidence type="ECO:0000256" key="3">
    <source>
        <dbReference type="RuleBase" id="RU366045"/>
    </source>
</evidence>